<evidence type="ECO:0000313" key="3">
    <source>
        <dbReference type="EMBL" id="EKN15038.1"/>
    </source>
</evidence>
<dbReference type="PATRIC" id="fig|999418.3.peg.1362"/>
<dbReference type="Proteomes" id="UP000006330">
    <property type="component" value="Unassembled WGS sequence"/>
</dbReference>
<evidence type="ECO:0008006" key="6">
    <source>
        <dbReference type="Google" id="ProtNLM"/>
    </source>
</evidence>
<evidence type="ECO:0000313" key="5">
    <source>
        <dbReference type="Proteomes" id="UP000006330"/>
    </source>
</evidence>
<evidence type="ECO:0000313" key="2">
    <source>
        <dbReference type="EMBL" id="EKN09844.1"/>
    </source>
</evidence>
<evidence type="ECO:0000313" key="4">
    <source>
        <dbReference type="EMBL" id="EKN17599.1"/>
    </source>
</evidence>
<gene>
    <name evidence="4" type="ORF">HMPREF1076_01343</name>
    <name evidence="3" type="ORF">HMPREF1076_02375</name>
    <name evidence="2" type="ORF">HMPREF1076_04091</name>
    <name evidence="1" type="ORF">HMPREF1076_04490</name>
</gene>
<dbReference type="EMBL" id="AGZO01000012">
    <property type="protein sequence ID" value="EKN17599.1"/>
    <property type="molecule type" value="Genomic_DNA"/>
</dbReference>
<evidence type="ECO:0000313" key="1">
    <source>
        <dbReference type="EMBL" id="EKN09461.1"/>
    </source>
</evidence>
<dbReference type="EMBL" id="AGZO01000031">
    <property type="protein sequence ID" value="EKN09461.1"/>
    <property type="molecule type" value="Genomic_DNA"/>
</dbReference>
<comment type="caution">
    <text evidence="2">The sequence shown here is derived from an EMBL/GenBank/DDBJ whole genome shotgun (WGS) entry which is preliminary data.</text>
</comment>
<dbReference type="HOGENOM" id="CLU_1064949_0_0_10"/>
<dbReference type="EMBL" id="AGZO01000029">
    <property type="protein sequence ID" value="EKN09844.1"/>
    <property type="molecule type" value="Genomic_DNA"/>
</dbReference>
<reference evidence="2 5" key="1">
    <citation type="submission" date="2012-02" db="EMBL/GenBank/DDBJ databases">
        <title>The Genome Sequence of Parabacteroides goldsteinii CL02T12C30.</title>
        <authorList>
            <consortium name="The Broad Institute Genome Sequencing Platform"/>
            <person name="Earl A."/>
            <person name="Ward D."/>
            <person name="Feldgarden M."/>
            <person name="Gevers D."/>
            <person name="Zitomersky N.L."/>
            <person name="Coyne M.J."/>
            <person name="Comstock L.E."/>
            <person name="Young S.K."/>
            <person name="Zeng Q."/>
            <person name="Gargeya S."/>
            <person name="Fitzgerald M."/>
            <person name="Haas B."/>
            <person name="Abouelleil A."/>
            <person name="Alvarado L."/>
            <person name="Arachchi H.M."/>
            <person name="Berlin A."/>
            <person name="Chapman S.B."/>
            <person name="Gearin G."/>
            <person name="Goldberg J."/>
            <person name="Griggs A."/>
            <person name="Gujja S."/>
            <person name="Hansen M."/>
            <person name="Heiman D."/>
            <person name="Howarth C."/>
            <person name="Larimer J."/>
            <person name="Lui A."/>
            <person name="MacDonald P.J.P."/>
            <person name="McCowen C."/>
            <person name="Montmayeur A."/>
            <person name="Murphy C."/>
            <person name="Neiman D."/>
            <person name="Pearson M."/>
            <person name="Priest M."/>
            <person name="Roberts A."/>
            <person name="Saif S."/>
            <person name="Shea T."/>
            <person name="Sisk P."/>
            <person name="Stolte C."/>
            <person name="Sykes S."/>
            <person name="Wortman J."/>
            <person name="Nusbaum C."/>
            <person name="Birren B."/>
        </authorList>
    </citation>
    <scope>NUCLEOTIDE SEQUENCE [LARGE SCALE GENOMIC DNA]</scope>
    <source>
        <strain evidence="2 5">CL02T12C30</strain>
    </source>
</reference>
<proteinExistence type="predicted"/>
<dbReference type="OrthoDB" id="1048152at2"/>
<dbReference type="RefSeq" id="WP_007652497.1">
    <property type="nucleotide sequence ID" value="NZ_JH976472.1"/>
</dbReference>
<dbReference type="AlphaFoldDB" id="K5Z2T3"/>
<name>K5Z2T3_9BACT</name>
<dbReference type="EMBL" id="AGZO01000017">
    <property type="protein sequence ID" value="EKN15038.1"/>
    <property type="molecule type" value="Genomic_DNA"/>
</dbReference>
<sequence length="261" mass="28373">MADNIDKALNGLDLKTDSLPSDWMITLVNPKEGIPAQNMTIARFTELFGDLLYKSKSLPPEGGVFIMFHRKSDNLPLMIDPSKWSSYQSGGEIADGVAVVEGGKILIVAPTEPESLLWSSAEVSAGGKTTSSRIEAINDWAGKTSTAAQIRHTECSGTSYAPGYCAQYSRVNANGRGLTAGKWWLPSLGELMMILANKRKIDYALSLINGATMLAETWYWSSTESNKSSAWVLTLSDGYLSDYLIKSSSRGRVRAVSAFIQ</sequence>
<accession>K5Z2T3</accession>
<protein>
    <recommendedName>
        <fullName evidence="6">DUF1566 domain-containing protein</fullName>
    </recommendedName>
</protein>
<organism evidence="2 5">
    <name type="scientific">Parabacteroides goldsteinii CL02T12C30</name>
    <dbReference type="NCBI Taxonomy" id="999418"/>
    <lineage>
        <taxon>Bacteria</taxon>
        <taxon>Pseudomonadati</taxon>
        <taxon>Bacteroidota</taxon>
        <taxon>Bacteroidia</taxon>
        <taxon>Bacteroidales</taxon>
        <taxon>Tannerellaceae</taxon>
        <taxon>Parabacteroides</taxon>
    </lineage>
</organism>